<dbReference type="GO" id="GO:0004519">
    <property type="term" value="F:endonuclease activity"/>
    <property type="evidence" value="ECO:0007669"/>
    <property type="project" value="UniProtKB-KW"/>
</dbReference>
<dbReference type="GO" id="GO:0005829">
    <property type="term" value="C:cytosol"/>
    <property type="evidence" value="ECO:0007669"/>
    <property type="project" value="TreeGrafter"/>
</dbReference>
<dbReference type="InterPro" id="IPR002711">
    <property type="entry name" value="HNH"/>
</dbReference>
<dbReference type="InterPro" id="IPR003615">
    <property type="entry name" value="HNH_nuc"/>
</dbReference>
<dbReference type="PANTHER" id="PTHR41286:SF1">
    <property type="entry name" value="HNH NUCLEASE YAJD-RELATED"/>
    <property type="match status" value="1"/>
</dbReference>
<dbReference type="SMART" id="SM00507">
    <property type="entry name" value="HNHc"/>
    <property type="match status" value="1"/>
</dbReference>
<keyword evidence="7" id="KW-0255">Endonuclease</keyword>
<organism evidence="7 8">
    <name type="scientific">Mobiluncus curtisii</name>
    <dbReference type="NCBI Taxonomy" id="2051"/>
    <lineage>
        <taxon>Bacteria</taxon>
        <taxon>Bacillati</taxon>
        <taxon>Actinomycetota</taxon>
        <taxon>Actinomycetes</taxon>
        <taxon>Actinomycetales</taxon>
        <taxon>Actinomycetaceae</taxon>
        <taxon>Mobiluncus</taxon>
    </lineage>
</organism>
<evidence type="ECO:0000256" key="2">
    <source>
        <dbReference type="ARBA" id="ARBA00022801"/>
    </source>
</evidence>
<dbReference type="Proteomes" id="UP000250245">
    <property type="component" value="Unassembled WGS sequence"/>
</dbReference>
<accession>A0A2X3C108</accession>
<sequence>MPSKPKRPCSAPGCPELTRERFCQIHAKKADKNYRKFQRDPRINKRYGARWRRIRAAYIAQHPLCEDCLDKGLTTPVAEVHHILPLEHGGSHDFSNLRSLCKPCHSRQSALDGDRWRQQPRLYTTDFLLKLRRVRLKRCRPQRCWASSCSWLTVRHHRAGLGLGASNLYSLGEGQRAGPTVRKKTDSNRVLTRKPSITGLTAWKEARFHGKRRNQSRWAPREGWRETRPTQRETR</sequence>
<dbReference type="CDD" id="cd00085">
    <property type="entry name" value="HNHc"/>
    <property type="match status" value="1"/>
</dbReference>
<evidence type="ECO:0000256" key="1">
    <source>
        <dbReference type="ARBA" id="ARBA00022722"/>
    </source>
</evidence>
<evidence type="ECO:0000313" key="8">
    <source>
        <dbReference type="Proteomes" id="UP000250245"/>
    </source>
</evidence>
<evidence type="ECO:0000259" key="6">
    <source>
        <dbReference type="SMART" id="SM00507"/>
    </source>
</evidence>
<dbReference type="GO" id="GO:0016787">
    <property type="term" value="F:hydrolase activity"/>
    <property type="evidence" value="ECO:0007669"/>
    <property type="project" value="UniProtKB-KW"/>
</dbReference>
<keyword evidence="2" id="KW-0378">Hydrolase</keyword>
<dbReference type="EMBL" id="UASJ01000011">
    <property type="protein sequence ID" value="SQC01985.1"/>
    <property type="molecule type" value="Genomic_DNA"/>
</dbReference>
<name>A0A2X3C108_9ACTO</name>
<dbReference type="GO" id="GO:0003676">
    <property type="term" value="F:nucleic acid binding"/>
    <property type="evidence" value="ECO:0007669"/>
    <property type="project" value="InterPro"/>
</dbReference>
<dbReference type="Pfam" id="PF01844">
    <property type="entry name" value="HNH"/>
    <property type="match status" value="1"/>
</dbReference>
<feature type="compositionally biased region" description="Basic and acidic residues" evidence="5">
    <location>
        <begin position="219"/>
        <end position="235"/>
    </location>
</feature>
<feature type="region of interest" description="Disordered" evidence="5">
    <location>
        <begin position="206"/>
        <end position="235"/>
    </location>
</feature>
<comment type="similarity">
    <text evidence="3">Belongs to the HNH nuclease family.</text>
</comment>
<proteinExistence type="inferred from homology"/>
<evidence type="ECO:0000256" key="5">
    <source>
        <dbReference type="SAM" id="MobiDB-lite"/>
    </source>
</evidence>
<gene>
    <name evidence="7" type="ORF">NCTC11820_02090</name>
</gene>
<dbReference type="GO" id="GO:0008270">
    <property type="term" value="F:zinc ion binding"/>
    <property type="evidence" value="ECO:0007669"/>
    <property type="project" value="InterPro"/>
</dbReference>
<protein>
    <recommendedName>
        <fullName evidence="4">Putative HNH nuclease YajD</fullName>
    </recommendedName>
</protein>
<evidence type="ECO:0000256" key="4">
    <source>
        <dbReference type="ARBA" id="ARBA00040194"/>
    </source>
</evidence>
<dbReference type="PANTHER" id="PTHR41286">
    <property type="entry name" value="HNH NUCLEASE YAJD-RELATED"/>
    <property type="match status" value="1"/>
</dbReference>
<keyword evidence="1" id="KW-0540">Nuclease</keyword>
<reference evidence="7 8" key="1">
    <citation type="submission" date="2018-06" db="EMBL/GenBank/DDBJ databases">
        <authorList>
            <consortium name="Pathogen Informatics"/>
            <person name="Doyle S."/>
        </authorList>
    </citation>
    <scope>NUCLEOTIDE SEQUENCE [LARGE SCALE GENOMIC DNA]</scope>
    <source>
        <strain evidence="7 8">NCTC11820</strain>
    </source>
</reference>
<feature type="domain" description="HNH nuclease" evidence="6">
    <location>
        <begin position="53"/>
        <end position="106"/>
    </location>
</feature>
<evidence type="ECO:0000313" key="7">
    <source>
        <dbReference type="EMBL" id="SQC01985.1"/>
    </source>
</evidence>
<dbReference type="AlphaFoldDB" id="A0A2X3C108"/>
<evidence type="ECO:0000256" key="3">
    <source>
        <dbReference type="ARBA" id="ARBA00038412"/>
    </source>
</evidence>
<dbReference type="Gene3D" id="1.10.30.50">
    <property type="match status" value="1"/>
</dbReference>